<dbReference type="GO" id="GO:0005886">
    <property type="term" value="C:plasma membrane"/>
    <property type="evidence" value="ECO:0007669"/>
    <property type="project" value="TreeGrafter"/>
</dbReference>
<evidence type="ECO:0000256" key="6">
    <source>
        <dbReference type="ARBA" id="ARBA00023136"/>
    </source>
</evidence>
<comment type="subcellular location">
    <subcellularLocation>
        <location evidence="1">Endomembrane system</location>
        <topology evidence="1">Multi-pass membrane protein</topology>
    </subcellularLocation>
</comment>
<accession>A0AAV7ZG74</accession>
<feature type="transmembrane region" description="Helical" evidence="7">
    <location>
        <begin position="412"/>
        <end position="429"/>
    </location>
</feature>
<evidence type="ECO:0000313" key="8">
    <source>
        <dbReference type="EMBL" id="KAJ3438774.1"/>
    </source>
</evidence>
<evidence type="ECO:0000256" key="1">
    <source>
        <dbReference type="ARBA" id="ARBA00004127"/>
    </source>
</evidence>
<proteinExistence type="inferred from homology"/>
<dbReference type="EMBL" id="JANTQA010000032">
    <property type="protein sequence ID" value="KAJ3438774.1"/>
    <property type="molecule type" value="Genomic_DNA"/>
</dbReference>
<protein>
    <submittedName>
        <fullName evidence="8">Xanthine/uracil permease</fullName>
    </submittedName>
</protein>
<dbReference type="GO" id="GO:0005345">
    <property type="term" value="F:purine nucleobase transmembrane transporter activity"/>
    <property type="evidence" value="ECO:0007669"/>
    <property type="project" value="TreeGrafter"/>
</dbReference>
<feature type="transmembrane region" description="Helical" evidence="7">
    <location>
        <begin position="482"/>
        <end position="499"/>
    </location>
</feature>
<evidence type="ECO:0000256" key="7">
    <source>
        <dbReference type="SAM" id="Phobius"/>
    </source>
</evidence>
<dbReference type="Proteomes" id="UP001146793">
    <property type="component" value="Unassembled WGS sequence"/>
</dbReference>
<organism evidence="8 9">
    <name type="scientific">Anaeramoeba flamelloides</name>
    <dbReference type="NCBI Taxonomy" id="1746091"/>
    <lineage>
        <taxon>Eukaryota</taxon>
        <taxon>Metamonada</taxon>
        <taxon>Anaeramoebidae</taxon>
        <taxon>Anaeramoeba</taxon>
    </lineage>
</organism>
<feature type="transmembrane region" description="Helical" evidence="7">
    <location>
        <begin position="140"/>
        <end position="159"/>
    </location>
</feature>
<evidence type="ECO:0000313" key="9">
    <source>
        <dbReference type="Proteomes" id="UP001146793"/>
    </source>
</evidence>
<evidence type="ECO:0000256" key="2">
    <source>
        <dbReference type="ARBA" id="ARBA00005697"/>
    </source>
</evidence>
<feature type="transmembrane region" description="Helical" evidence="7">
    <location>
        <begin position="94"/>
        <end position="120"/>
    </location>
</feature>
<keyword evidence="3" id="KW-0813">Transport</keyword>
<dbReference type="InterPro" id="IPR045018">
    <property type="entry name" value="Azg-like"/>
</dbReference>
<feature type="transmembrane region" description="Helical" evidence="7">
    <location>
        <begin position="248"/>
        <end position="266"/>
    </location>
</feature>
<dbReference type="PANTHER" id="PTHR43337">
    <property type="entry name" value="XANTHINE/URACIL PERMEASE C887.17-RELATED"/>
    <property type="match status" value="1"/>
</dbReference>
<dbReference type="AlphaFoldDB" id="A0AAV7ZG74"/>
<evidence type="ECO:0000256" key="4">
    <source>
        <dbReference type="ARBA" id="ARBA00022692"/>
    </source>
</evidence>
<feature type="transmembrane region" description="Helical" evidence="7">
    <location>
        <begin position="378"/>
        <end position="400"/>
    </location>
</feature>
<dbReference type="GO" id="GO:0012505">
    <property type="term" value="C:endomembrane system"/>
    <property type="evidence" value="ECO:0007669"/>
    <property type="project" value="UniProtKB-SubCell"/>
</dbReference>
<reference evidence="8" key="1">
    <citation type="submission" date="2022-08" db="EMBL/GenBank/DDBJ databases">
        <title>Novel sulphate-reducing endosymbionts in the free-living metamonad Anaeramoeba.</title>
        <authorList>
            <person name="Jerlstrom-Hultqvist J."/>
            <person name="Cepicka I."/>
            <person name="Gallot-Lavallee L."/>
            <person name="Salas-Leiva D."/>
            <person name="Curtis B.A."/>
            <person name="Zahonova K."/>
            <person name="Pipaliya S."/>
            <person name="Dacks J."/>
            <person name="Roger A.J."/>
        </authorList>
    </citation>
    <scope>NUCLEOTIDE SEQUENCE</scope>
    <source>
        <strain evidence="8">Busselton2</strain>
    </source>
</reference>
<evidence type="ECO:0000256" key="3">
    <source>
        <dbReference type="ARBA" id="ARBA00022448"/>
    </source>
</evidence>
<comment type="similarity">
    <text evidence="2">Belongs to the nucleobase:cation symporter-2 (NCS2) (TC 2.A.40) family. Azg-like subfamily.</text>
</comment>
<sequence length="500" mass="55417">MLDSSSSSDTNLFLLAKNEEQEEYQAKTASNSLYKSRYVAYVDQLFHISERGSNFKTETIAGIAMFFTSLYILKIQPYVLNGVGIPERSAFSSTALITGLATITTGYITTIPILLSTGMGENYFFSDRLVKHFNYHWRDASSLVVVEGLIFSVLALIIFRKRISKALPPGFRIGVSFGIALFLGMVGMSTLLQSQGKGKSKNSNDSSNDDYEQNIDTIDVVISYPFILATVTLVAIVSMSARNLKSGFIVPSIICTIISIIIRLATRSLVYEGWALPQFGEIFFKLRFKWHLSAIYLLPSLIIDHMFDSLCTLLTIIHFAFLDNVSFDEEAFIALISGPRTKTLRFSMVLTGFWSAVSGLFCNSQICPFIESIVGSAAGAKTGFASVVTGLCFIISLFIYPITSLIPEEATTPLMIFTTAVVFSLSNYIDFNNLVVTIPIIVSTICIPLTQSVLIGTLLSYVFLVLCWLIGDNKKYKEISPSMIVLFILTLFSLIFYLFT</sequence>
<feature type="transmembrane region" description="Helical" evidence="7">
    <location>
        <begin position="171"/>
        <end position="192"/>
    </location>
</feature>
<dbReference type="Pfam" id="PF00860">
    <property type="entry name" value="Xan_ur_permease"/>
    <property type="match status" value="1"/>
</dbReference>
<keyword evidence="5 7" id="KW-1133">Transmembrane helix</keyword>
<comment type="caution">
    <text evidence="8">The sequence shown here is derived from an EMBL/GenBank/DDBJ whole genome shotgun (WGS) entry which is preliminary data.</text>
</comment>
<keyword evidence="6 7" id="KW-0472">Membrane</keyword>
<feature type="transmembrane region" description="Helical" evidence="7">
    <location>
        <begin position="55"/>
        <end position="73"/>
    </location>
</feature>
<gene>
    <name evidence="8" type="ORF">M0812_14788</name>
</gene>
<evidence type="ECO:0000256" key="5">
    <source>
        <dbReference type="ARBA" id="ARBA00022989"/>
    </source>
</evidence>
<feature type="transmembrane region" description="Helical" evidence="7">
    <location>
        <begin position="221"/>
        <end position="241"/>
    </location>
</feature>
<keyword evidence="4 7" id="KW-0812">Transmembrane</keyword>
<feature type="transmembrane region" description="Helical" evidence="7">
    <location>
        <begin position="343"/>
        <end position="366"/>
    </location>
</feature>
<feature type="transmembrane region" description="Helical" evidence="7">
    <location>
        <begin position="441"/>
        <end position="470"/>
    </location>
</feature>
<dbReference type="PANTHER" id="PTHR43337:SF1">
    <property type="entry name" value="XANTHINE_URACIL PERMEASE C887.17-RELATED"/>
    <property type="match status" value="1"/>
</dbReference>
<dbReference type="InterPro" id="IPR006043">
    <property type="entry name" value="NCS2"/>
</dbReference>
<name>A0AAV7ZG74_9EUKA</name>